<keyword evidence="3" id="KW-0597">Phosphoprotein</keyword>
<dbReference type="PANTHER" id="PTHR43775">
    <property type="entry name" value="FATTY ACID SYNTHASE"/>
    <property type="match status" value="1"/>
</dbReference>
<evidence type="ECO:0000259" key="49">
    <source>
        <dbReference type="PROSITE" id="PS52004"/>
    </source>
</evidence>
<evidence type="ECO:0000256" key="37">
    <source>
        <dbReference type="ARBA" id="ARBA00048935"/>
    </source>
</evidence>
<dbReference type="Pfam" id="PF02801">
    <property type="entry name" value="Ketoacyl-synt_C"/>
    <property type="match status" value="1"/>
</dbReference>
<dbReference type="Pfam" id="PF00698">
    <property type="entry name" value="Acyl_transf_1"/>
    <property type="match status" value="1"/>
</dbReference>
<evidence type="ECO:0000256" key="14">
    <source>
        <dbReference type="ARBA" id="ARBA00023401"/>
    </source>
</evidence>
<evidence type="ECO:0000256" key="22">
    <source>
        <dbReference type="ARBA" id="ARBA00047500"/>
    </source>
</evidence>
<evidence type="ECO:0000256" key="27">
    <source>
        <dbReference type="ARBA" id="ARBA00047961"/>
    </source>
</evidence>
<comment type="catalytic activity">
    <reaction evidence="17">
        <text>3-oxooctadecanoyl-[ACP] + NADPH + H(+) = (3R)-hydroxyoctadecanoyl-[ACP] + NADP(+)</text>
        <dbReference type="Rhea" id="RHEA:41920"/>
        <dbReference type="Rhea" id="RHEA-COMP:9653"/>
        <dbReference type="Rhea" id="RHEA-COMP:9654"/>
        <dbReference type="ChEBI" id="CHEBI:15378"/>
        <dbReference type="ChEBI" id="CHEBI:57783"/>
        <dbReference type="ChEBI" id="CHEBI:58349"/>
        <dbReference type="ChEBI" id="CHEBI:78487"/>
        <dbReference type="ChEBI" id="CHEBI:78488"/>
    </reaction>
    <physiologicalReaction direction="left-to-right" evidence="17">
        <dbReference type="Rhea" id="RHEA:41921"/>
    </physiologicalReaction>
</comment>
<comment type="catalytic activity">
    <reaction evidence="14">
        <text>(3R)-hydroxyhexadecanoyl-[ACP] = (2E)-hexadecenoyl-[ACP] + H2O</text>
        <dbReference type="Rhea" id="RHEA:41908"/>
        <dbReference type="Rhea" id="RHEA-COMP:9650"/>
        <dbReference type="Rhea" id="RHEA-COMP:9651"/>
        <dbReference type="ChEBI" id="CHEBI:15377"/>
        <dbReference type="ChEBI" id="CHEBI:78480"/>
        <dbReference type="ChEBI" id="CHEBI:78481"/>
    </reaction>
    <physiologicalReaction direction="left-to-right" evidence="14">
        <dbReference type="Rhea" id="RHEA:41909"/>
    </physiologicalReaction>
</comment>
<comment type="catalytic activity">
    <reaction evidence="31">
        <text>(2E)-octenoyl-[ACP] + NADPH + H(+) = octanoyl-[ACP] + NADP(+)</text>
        <dbReference type="Rhea" id="RHEA:41848"/>
        <dbReference type="Rhea" id="RHEA-COMP:9635"/>
        <dbReference type="Rhea" id="RHEA-COMP:9636"/>
        <dbReference type="ChEBI" id="CHEBI:15378"/>
        <dbReference type="ChEBI" id="CHEBI:57783"/>
        <dbReference type="ChEBI" id="CHEBI:58349"/>
        <dbReference type="ChEBI" id="CHEBI:78462"/>
        <dbReference type="ChEBI" id="CHEBI:78463"/>
    </reaction>
    <physiologicalReaction direction="left-to-right" evidence="31">
        <dbReference type="Rhea" id="RHEA:41849"/>
    </physiologicalReaction>
</comment>
<feature type="domain" description="Ketosynthase family 3 (KS3)" evidence="49">
    <location>
        <begin position="12"/>
        <end position="417"/>
    </location>
</feature>
<evidence type="ECO:0000256" key="24">
    <source>
        <dbReference type="ARBA" id="ARBA00047810"/>
    </source>
</evidence>
<comment type="function">
    <text evidence="16">Fatty acid synthetase is a multifunctional enzyme that catalyzes the de novo biosynthesis of long-chain saturated fatty acids starting from acetyl-CoA and malonyl-CoA in the presence of NADPH. This multifunctional protein contains 7 catalytic activities and a site for the binding of the prosthetic group 4'-phosphopantetheine of the acyl carrier protein ([ACP]) domain.</text>
</comment>
<dbReference type="PROSITE" id="PS52004">
    <property type="entry name" value="KS3_2"/>
    <property type="match status" value="1"/>
</dbReference>
<evidence type="ECO:0000313" key="51">
    <source>
        <dbReference type="EMBL" id="GFG29877.1"/>
    </source>
</evidence>
<evidence type="ECO:0000256" key="31">
    <source>
        <dbReference type="ARBA" id="ARBA00048420"/>
    </source>
</evidence>
<dbReference type="PROSITE" id="PS52019">
    <property type="entry name" value="PKS_MFAS_DH"/>
    <property type="match status" value="1"/>
</dbReference>
<evidence type="ECO:0000256" key="16">
    <source>
        <dbReference type="ARBA" id="ARBA00023442"/>
    </source>
</evidence>
<evidence type="ECO:0000256" key="10">
    <source>
        <dbReference type="ARBA" id="ARBA00023388"/>
    </source>
</evidence>
<dbReference type="Pfam" id="PF00550">
    <property type="entry name" value="PP-binding"/>
    <property type="match status" value="1"/>
</dbReference>
<evidence type="ECO:0000259" key="50">
    <source>
        <dbReference type="PROSITE" id="PS52019"/>
    </source>
</evidence>
<comment type="catalytic activity">
    <reaction evidence="10">
        <text>(3R)-hydroxydecanoyl-[ACP] = (2E)-decenoyl-[ACP] + H2O</text>
        <dbReference type="Rhea" id="RHEA:41860"/>
        <dbReference type="Rhea" id="RHEA-COMP:9638"/>
        <dbReference type="Rhea" id="RHEA-COMP:9639"/>
        <dbReference type="ChEBI" id="CHEBI:15377"/>
        <dbReference type="ChEBI" id="CHEBI:78466"/>
        <dbReference type="ChEBI" id="CHEBI:78467"/>
    </reaction>
    <physiologicalReaction direction="left-to-right" evidence="10">
        <dbReference type="Rhea" id="RHEA:41861"/>
    </physiologicalReaction>
</comment>
<evidence type="ECO:0000256" key="17">
    <source>
        <dbReference type="ARBA" id="ARBA00047300"/>
    </source>
</evidence>
<comment type="catalytic activity">
    <reaction evidence="18">
        <text>hexanoyl-[ACP] + malonyl-[ACP] + H(+) = 3-oxooctanoyl-[ACP] + holo-[ACP] + CO2</text>
        <dbReference type="Rhea" id="RHEA:41836"/>
        <dbReference type="Rhea" id="RHEA-COMP:9623"/>
        <dbReference type="Rhea" id="RHEA-COMP:9632"/>
        <dbReference type="Rhea" id="RHEA-COMP:9633"/>
        <dbReference type="Rhea" id="RHEA-COMP:9685"/>
        <dbReference type="ChEBI" id="CHEBI:15378"/>
        <dbReference type="ChEBI" id="CHEBI:16526"/>
        <dbReference type="ChEBI" id="CHEBI:64479"/>
        <dbReference type="ChEBI" id="CHEBI:78449"/>
        <dbReference type="ChEBI" id="CHEBI:78459"/>
        <dbReference type="ChEBI" id="CHEBI:78460"/>
    </reaction>
    <physiologicalReaction direction="left-to-right" evidence="18">
        <dbReference type="Rhea" id="RHEA:41837"/>
    </physiologicalReaction>
</comment>
<dbReference type="InterPro" id="IPR016036">
    <property type="entry name" value="Malonyl_transacylase_ACP-bd"/>
</dbReference>
<evidence type="ECO:0000256" key="43">
    <source>
        <dbReference type="ARBA" id="ARBA00049422"/>
    </source>
</evidence>
<comment type="catalytic activity">
    <reaction evidence="7">
        <text>(3R)-hydroxyoctanoyl-[ACP] = (2E)-octenoyl-[ACP] + H2O</text>
        <dbReference type="Rhea" id="RHEA:41844"/>
        <dbReference type="Rhea" id="RHEA-COMP:9634"/>
        <dbReference type="Rhea" id="RHEA-COMP:9635"/>
        <dbReference type="ChEBI" id="CHEBI:15377"/>
        <dbReference type="ChEBI" id="CHEBI:78461"/>
        <dbReference type="ChEBI" id="CHEBI:78462"/>
    </reaction>
    <physiologicalReaction direction="left-to-right" evidence="7">
        <dbReference type="Rhea" id="RHEA:41845"/>
    </physiologicalReaction>
</comment>
<dbReference type="Pfam" id="PF13602">
    <property type="entry name" value="ADH_zinc_N_2"/>
    <property type="match status" value="1"/>
</dbReference>
<evidence type="ECO:0000256" key="35">
    <source>
        <dbReference type="ARBA" id="ARBA00048691"/>
    </source>
</evidence>
<comment type="catalytic activity">
    <reaction evidence="42">
        <text>3-oxohexadecanoyl-[ACP] + NADPH + H(+) = (3R)-hydroxyhexadecanoyl-[ACP] + NADP(+)</text>
        <dbReference type="Rhea" id="RHEA:41904"/>
        <dbReference type="Rhea" id="RHEA-COMP:9649"/>
        <dbReference type="Rhea" id="RHEA-COMP:9650"/>
        <dbReference type="ChEBI" id="CHEBI:15378"/>
        <dbReference type="ChEBI" id="CHEBI:57783"/>
        <dbReference type="ChEBI" id="CHEBI:58349"/>
        <dbReference type="ChEBI" id="CHEBI:78478"/>
        <dbReference type="ChEBI" id="CHEBI:78480"/>
    </reaction>
    <physiologicalReaction direction="left-to-right" evidence="42">
        <dbReference type="Rhea" id="RHEA:41905"/>
    </physiologicalReaction>
</comment>
<dbReference type="OrthoDB" id="329835at2759"/>
<keyword evidence="5" id="KW-0702">S-nitrosylation</keyword>
<dbReference type="Gene3D" id="3.40.366.10">
    <property type="entry name" value="Malonyl-Coenzyme A Acyl Carrier Protein, domain 2"/>
    <property type="match status" value="1"/>
</dbReference>
<dbReference type="SMART" id="SM00827">
    <property type="entry name" value="PKS_AT"/>
    <property type="match status" value="1"/>
</dbReference>
<evidence type="ECO:0000256" key="3">
    <source>
        <dbReference type="ARBA" id="ARBA00022553"/>
    </source>
</evidence>
<dbReference type="Gene3D" id="3.40.50.1820">
    <property type="entry name" value="alpha/beta hydrolase"/>
    <property type="match status" value="1"/>
</dbReference>
<dbReference type="InterPro" id="IPR036736">
    <property type="entry name" value="ACP-like_sf"/>
</dbReference>
<evidence type="ECO:0000256" key="9">
    <source>
        <dbReference type="ARBA" id="ARBA00023373"/>
    </source>
</evidence>
<dbReference type="InterPro" id="IPR032821">
    <property type="entry name" value="PKS_assoc"/>
</dbReference>
<evidence type="ECO:0000313" key="52">
    <source>
        <dbReference type="Proteomes" id="UP000502823"/>
    </source>
</evidence>
<evidence type="ECO:0000256" key="11">
    <source>
        <dbReference type="ARBA" id="ARBA00023394"/>
    </source>
</evidence>
<comment type="catalytic activity">
    <reaction evidence="36">
        <text>hexadecanoyl-[ACP] + H2O = hexadecanoate + holo-[ACP] + H(+)</text>
        <dbReference type="Rhea" id="RHEA:41932"/>
        <dbReference type="Rhea" id="RHEA-COMP:9652"/>
        <dbReference type="Rhea" id="RHEA-COMP:9685"/>
        <dbReference type="ChEBI" id="CHEBI:7896"/>
        <dbReference type="ChEBI" id="CHEBI:15377"/>
        <dbReference type="ChEBI" id="CHEBI:15378"/>
        <dbReference type="ChEBI" id="CHEBI:64479"/>
        <dbReference type="ChEBI" id="CHEBI:78483"/>
        <dbReference type="EC" id="3.1.2.14"/>
    </reaction>
    <physiologicalReaction direction="left-to-right" evidence="36">
        <dbReference type="Rhea" id="RHEA:41933"/>
    </physiologicalReaction>
</comment>
<dbReference type="InterPro" id="IPR020843">
    <property type="entry name" value="ER"/>
</dbReference>
<comment type="catalytic activity">
    <reaction evidence="13">
        <text>(3R)-hydroxyoctadecanoyl-[ACP] = (2E)-octadecenoyl-[ACP] + H2O</text>
        <dbReference type="Rhea" id="RHEA:41924"/>
        <dbReference type="Rhea" id="RHEA-COMP:9654"/>
        <dbReference type="Rhea" id="RHEA-COMP:9655"/>
        <dbReference type="ChEBI" id="CHEBI:15377"/>
        <dbReference type="ChEBI" id="CHEBI:78488"/>
        <dbReference type="ChEBI" id="CHEBI:78489"/>
    </reaction>
    <physiologicalReaction direction="left-to-right" evidence="13">
        <dbReference type="Rhea" id="RHEA:41925"/>
    </physiologicalReaction>
</comment>
<name>A0A6L2PII7_COPFO</name>
<dbReference type="Gene3D" id="1.10.1200.10">
    <property type="entry name" value="ACP-like"/>
    <property type="match status" value="1"/>
</dbReference>
<dbReference type="InterPro" id="IPR016035">
    <property type="entry name" value="Acyl_Trfase/lysoPLipase"/>
</dbReference>
<comment type="catalytic activity">
    <reaction evidence="38">
        <text>(2E)-octadecenoyl-[ACP] + NADPH + H(+) = octadecanoyl-[ACP] + NADP(+)</text>
        <dbReference type="Rhea" id="RHEA:41928"/>
        <dbReference type="Rhea" id="RHEA-COMP:9655"/>
        <dbReference type="Rhea" id="RHEA-COMP:9656"/>
        <dbReference type="ChEBI" id="CHEBI:15378"/>
        <dbReference type="ChEBI" id="CHEBI:57783"/>
        <dbReference type="ChEBI" id="CHEBI:58349"/>
        <dbReference type="ChEBI" id="CHEBI:78489"/>
        <dbReference type="ChEBI" id="CHEBI:78495"/>
    </reaction>
    <physiologicalReaction direction="left-to-right" evidence="38">
        <dbReference type="Rhea" id="RHEA:41929"/>
    </physiologicalReaction>
</comment>
<dbReference type="InterPro" id="IPR013968">
    <property type="entry name" value="PKS_KR"/>
</dbReference>
<comment type="catalytic activity">
    <reaction evidence="24">
        <text>(2E)-hexadecenoyl-[ACP] + NADPH + H(+) = hexadecanoyl-[ACP] + NADP(+)</text>
        <dbReference type="Rhea" id="RHEA:41912"/>
        <dbReference type="Rhea" id="RHEA-COMP:9651"/>
        <dbReference type="Rhea" id="RHEA-COMP:9652"/>
        <dbReference type="ChEBI" id="CHEBI:15378"/>
        <dbReference type="ChEBI" id="CHEBI:57783"/>
        <dbReference type="ChEBI" id="CHEBI:58349"/>
        <dbReference type="ChEBI" id="CHEBI:78481"/>
        <dbReference type="ChEBI" id="CHEBI:78483"/>
    </reaction>
    <physiologicalReaction direction="left-to-right" evidence="24">
        <dbReference type="Rhea" id="RHEA:41913"/>
    </physiologicalReaction>
</comment>
<comment type="catalytic activity">
    <reaction evidence="32">
        <text>a fatty acyl-[ACP] + malonyl-[ACP] + H(+) = a 3-oxoacyl-[ACP] + holo-[ACP] + CO2</text>
        <dbReference type="Rhea" id="RHEA:22836"/>
        <dbReference type="Rhea" id="RHEA-COMP:9623"/>
        <dbReference type="Rhea" id="RHEA-COMP:9685"/>
        <dbReference type="Rhea" id="RHEA-COMP:9916"/>
        <dbReference type="Rhea" id="RHEA-COMP:14125"/>
        <dbReference type="ChEBI" id="CHEBI:15378"/>
        <dbReference type="ChEBI" id="CHEBI:16526"/>
        <dbReference type="ChEBI" id="CHEBI:64479"/>
        <dbReference type="ChEBI" id="CHEBI:78449"/>
        <dbReference type="ChEBI" id="CHEBI:78776"/>
        <dbReference type="ChEBI" id="CHEBI:138651"/>
        <dbReference type="EC" id="2.3.1.41"/>
    </reaction>
    <physiologicalReaction direction="left-to-right" evidence="32">
        <dbReference type="Rhea" id="RHEA:22837"/>
    </physiologicalReaction>
</comment>
<dbReference type="Gene3D" id="3.10.129.110">
    <property type="entry name" value="Polyketide synthase dehydratase"/>
    <property type="match status" value="1"/>
</dbReference>
<evidence type="ECO:0000256" key="2">
    <source>
        <dbReference type="ARBA" id="ARBA00022450"/>
    </source>
</evidence>
<comment type="catalytic activity">
    <reaction evidence="30">
        <text>tetradecanoyl-[ACP] + H2O = tetradecanoate + holo-[ACP] + H(+)</text>
        <dbReference type="Rhea" id="RHEA:30123"/>
        <dbReference type="Rhea" id="RHEA-COMP:9648"/>
        <dbReference type="Rhea" id="RHEA-COMP:9685"/>
        <dbReference type="ChEBI" id="CHEBI:15377"/>
        <dbReference type="ChEBI" id="CHEBI:15378"/>
        <dbReference type="ChEBI" id="CHEBI:30807"/>
        <dbReference type="ChEBI" id="CHEBI:64479"/>
        <dbReference type="ChEBI" id="CHEBI:78477"/>
        <dbReference type="EC" id="3.1.2.14"/>
    </reaction>
    <physiologicalReaction direction="left-to-right" evidence="30">
        <dbReference type="Rhea" id="RHEA:30124"/>
    </physiologicalReaction>
</comment>
<dbReference type="PROSITE" id="PS50075">
    <property type="entry name" value="CARRIER"/>
    <property type="match status" value="1"/>
</dbReference>
<evidence type="ECO:0000256" key="18">
    <source>
        <dbReference type="ARBA" id="ARBA00047394"/>
    </source>
</evidence>
<evidence type="ECO:0000256" key="42">
    <source>
        <dbReference type="ARBA" id="ARBA00049414"/>
    </source>
</evidence>
<dbReference type="InterPro" id="IPR036291">
    <property type="entry name" value="NAD(P)-bd_dom_sf"/>
</dbReference>
<dbReference type="InterPro" id="IPR042104">
    <property type="entry name" value="PKS_dehydratase_sf"/>
</dbReference>
<dbReference type="InterPro" id="IPR016039">
    <property type="entry name" value="Thiolase-like"/>
</dbReference>
<feature type="domain" description="PKS/mFAS DH" evidence="50">
    <location>
        <begin position="858"/>
        <end position="1120"/>
    </location>
</feature>
<dbReference type="SMART" id="SM00829">
    <property type="entry name" value="PKS_ER"/>
    <property type="match status" value="1"/>
</dbReference>
<dbReference type="GO" id="GO:0141148">
    <property type="term" value="F:enoyl-[acyl-carrier-protein] reductase (NADPH) activity"/>
    <property type="evidence" value="ECO:0007669"/>
    <property type="project" value="UniProtKB-EC"/>
</dbReference>
<comment type="pathway">
    <text evidence="1">Lipid metabolism.</text>
</comment>
<dbReference type="InParanoid" id="A0A6L2PII7"/>
<dbReference type="SUPFAM" id="SSF53474">
    <property type="entry name" value="alpha/beta-Hydrolases"/>
    <property type="match status" value="1"/>
</dbReference>
<dbReference type="Pfam" id="PF16197">
    <property type="entry name" value="KAsynt_C_assoc"/>
    <property type="match status" value="1"/>
</dbReference>
<dbReference type="SMART" id="SM00822">
    <property type="entry name" value="PKS_KR"/>
    <property type="match status" value="1"/>
</dbReference>
<dbReference type="SUPFAM" id="SSF53901">
    <property type="entry name" value="Thiolase-like"/>
    <property type="match status" value="1"/>
</dbReference>
<comment type="catalytic activity">
    <reaction evidence="26">
        <text>3-oxobutanoyl-[ACP] + NADPH + H(+) = (3R)-hydroxybutanoyl-[ACP] + NADP(+)</text>
        <dbReference type="Rhea" id="RHEA:41804"/>
        <dbReference type="Rhea" id="RHEA-COMP:9625"/>
        <dbReference type="Rhea" id="RHEA-COMP:9626"/>
        <dbReference type="ChEBI" id="CHEBI:15378"/>
        <dbReference type="ChEBI" id="CHEBI:57783"/>
        <dbReference type="ChEBI" id="CHEBI:58349"/>
        <dbReference type="ChEBI" id="CHEBI:78450"/>
        <dbReference type="ChEBI" id="CHEBI:78451"/>
    </reaction>
    <physiologicalReaction direction="left-to-right" evidence="26">
        <dbReference type="Rhea" id="RHEA:41805"/>
    </physiologicalReaction>
</comment>
<dbReference type="SUPFAM" id="SSF52151">
    <property type="entry name" value="FabD/lysophospholipase-like"/>
    <property type="match status" value="1"/>
</dbReference>
<evidence type="ECO:0000256" key="21">
    <source>
        <dbReference type="ARBA" id="ARBA00047451"/>
    </source>
</evidence>
<evidence type="ECO:0000256" key="26">
    <source>
        <dbReference type="ARBA" id="ARBA00047953"/>
    </source>
</evidence>
<evidence type="ECO:0000256" key="38">
    <source>
        <dbReference type="ARBA" id="ARBA00049019"/>
    </source>
</evidence>
<dbReference type="Gene3D" id="3.90.180.10">
    <property type="entry name" value="Medium-chain alcohol dehydrogenases, catalytic domain"/>
    <property type="match status" value="1"/>
</dbReference>
<evidence type="ECO:0000256" key="47">
    <source>
        <dbReference type="PROSITE-ProRule" id="PRU01363"/>
    </source>
</evidence>
<dbReference type="PROSITE" id="PS00606">
    <property type="entry name" value="KS3_1"/>
    <property type="match status" value="1"/>
</dbReference>
<comment type="catalytic activity">
    <reaction evidence="9">
        <text>(3R)-hydroxyhexanoyl-[ACP] = (2E)-hexenoyl-[ACP] + H2O</text>
        <dbReference type="Rhea" id="RHEA:41828"/>
        <dbReference type="Rhea" id="RHEA-COMP:9630"/>
        <dbReference type="Rhea" id="RHEA-COMP:9631"/>
        <dbReference type="ChEBI" id="CHEBI:15377"/>
        <dbReference type="ChEBI" id="CHEBI:78457"/>
        <dbReference type="ChEBI" id="CHEBI:78458"/>
    </reaction>
    <physiologicalReaction direction="left-to-right" evidence="9">
        <dbReference type="Rhea" id="RHEA:41829"/>
    </physiologicalReaction>
</comment>
<evidence type="ECO:0000256" key="15">
    <source>
        <dbReference type="ARBA" id="ARBA00023402"/>
    </source>
</evidence>
<dbReference type="Pfam" id="PF21089">
    <property type="entry name" value="PKS_DH_N"/>
    <property type="match status" value="1"/>
</dbReference>
<evidence type="ECO:0000256" key="12">
    <source>
        <dbReference type="ARBA" id="ARBA00023398"/>
    </source>
</evidence>
<evidence type="ECO:0000256" key="30">
    <source>
        <dbReference type="ARBA" id="ARBA00048289"/>
    </source>
</evidence>
<evidence type="ECO:0000256" key="29">
    <source>
        <dbReference type="ARBA" id="ARBA00048281"/>
    </source>
</evidence>
<evidence type="ECO:0000256" key="19">
    <source>
        <dbReference type="ARBA" id="ARBA00047400"/>
    </source>
</evidence>
<dbReference type="InterPro" id="IPR050091">
    <property type="entry name" value="PKS_NRPS_Biosynth_Enz"/>
</dbReference>
<dbReference type="Gene3D" id="3.40.50.720">
    <property type="entry name" value="NAD(P)-binding Rossmann-like Domain"/>
    <property type="match status" value="1"/>
</dbReference>
<dbReference type="InterPro" id="IPR018201">
    <property type="entry name" value="Ketoacyl_synth_AS"/>
</dbReference>
<comment type="catalytic activity">
    <reaction evidence="11">
        <text>a (3R)-hydroxyacyl-[ACP] = a (2E)-enoyl-[ACP] + H2O</text>
        <dbReference type="Rhea" id="RHEA:13097"/>
        <dbReference type="Rhea" id="RHEA-COMP:9925"/>
        <dbReference type="Rhea" id="RHEA-COMP:9945"/>
        <dbReference type="ChEBI" id="CHEBI:15377"/>
        <dbReference type="ChEBI" id="CHEBI:78784"/>
        <dbReference type="ChEBI" id="CHEBI:78827"/>
        <dbReference type="EC" id="4.2.1.59"/>
    </reaction>
    <physiologicalReaction direction="left-to-right" evidence="11">
        <dbReference type="Rhea" id="RHEA:13098"/>
    </physiologicalReaction>
</comment>
<evidence type="ECO:0000256" key="41">
    <source>
        <dbReference type="ARBA" id="ARBA00049263"/>
    </source>
</evidence>
<dbReference type="InterPro" id="IPR014030">
    <property type="entry name" value="Ketoacyl_synth_N"/>
</dbReference>
<feature type="active site" description="Proton acceptor; for dehydratase activity" evidence="47">
    <location>
        <position position="888"/>
    </location>
</feature>
<accession>A0A6L2PII7</accession>
<comment type="catalytic activity">
    <reaction evidence="19">
        <text>a (3R)-hydroxyacyl-[ACP] + NADP(+) = a 3-oxoacyl-[ACP] + NADPH + H(+)</text>
        <dbReference type="Rhea" id="RHEA:17397"/>
        <dbReference type="Rhea" id="RHEA-COMP:9916"/>
        <dbReference type="Rhea" id="RHEA-COMP:9945"/>
        <dbReference type="ChEBI" id="CHEBI:15378"/>
        <dbReference type="ChEBI" id="CHEBI:57783"/>
        <dbReference type="ChEBI" id="CHEBI:58349"/>
        <dbReference type="ChEBI" id="CHEBI:78776"/>
        <dbReference type="ChEBI" id="CHEBI:78827"/>
        <dbReference type="EC" id="1.1.1.100"/>
    </reaction>
    <physiologicalReaction direction="right-to-left" evidence="19">
        <dbReference type="Rhea" id="RHEA:17399"/>
    </physiologicalReaction>
</comment>
<comment type="catalytic activity">
    <reaction evidence="35">
        <text>holo-[ACP] + acetyl-CoA = acetyl-[ACP] + CoA</text>
        <dbReference type="Rhea" id="RHEA:41788"/>
        <dbReference type="Rhea" id="RHEA-COMP:9621"/>
        <dbReference type="Rhea" id="RHEA-COMP:9685"/>
        <dbReference type="ChEBI" id="CHEBI:57287"/>
        <dbReference type="ChEBI" id="CHEBI:57288"/>
        <dbReference type="ChEBI" id="CHEBI:64479"/>
        <dbReference type="ChEBI" id="CHEBI:78446"/>
        <dbReference type="EC" id="2.3.1.38"/>
    </reaction>
    <physiologicalReaction direction="left-to-right" evidence="35">
        <dbReference type="Rhea" id="RHEA:41789"/>
    </physiologicalReaction>
</comment>
<dbReference type="InterPro" id="IPR014031">
    <property type="entry name" value="Ketoacyl_synth_C"/>
</dbReference>
<evidence type="ECO:0000256" key="32">
    <source>
        <dbReference type="ARBA" id="ARBA00048506"/>
    </source>
</evidence>
<evidence type="ECO:0000256" key="23">
    <source>
        <dbReference type="ARBA" id="ARBA00047578"/>
    </source>
</evidence>
<evidence type="ECO:0000256" key="40">
    <source>
        <dbReference type="ARBA" id="ARBA00049171"/>
    </source>
</evidence>
<dbReference type="SUPFAM" id="SSF51735">
    <property type="entry name" value="NAD(P)-binding Rossmann-fold domains"/>
    <property type="match status" value="1"/>
</dbReference>
<dbReference type="InterPro" id="IPR049552">
    <property type="entry name" value="PKS_DH_N"/>
</dbReference>
<reference evidence="52" key="1">
    <citation type="submission" date="2020-01" db="EMBL/GenBank/DDBJ databases">
        <title>Draft genome sequence of the Termite Coptotermes fromosanus.</title>
        <authorList>
            <person name="Itakura S."/>
            <person name="Yosikawa Y."/>
            <person name="Umezawa K."/>
        </authorList>
    </citation>
    <scope>NUCLEOTIDE SEQUENCE [LARGE SCALE GENOMIC DNA]</scope>
</reference>
<evidence type="ECO:0000256" key="7">
    <source>
        <dbReference type="ARBA" id="ARBA00023332"/>
    </source>
</evidence>
<comment type="catalytic activity">
    <reaction evidence="46">
        <text>octanoyl-[ACP] + malonyl-[ACP] + H(+) = 3-oxodecanoyl-[ACP] + holo-[ACP] + CO2</text>
        <dbReference type="Rhea" id="RHEA:41852"/>
        <dbReference type="Rhea" id="RHEA-COMP:9623"/>
        <dbReference type="Rhea" id="RHEA-COMP:9636"/>
        <dbReference type="Rhea" id="RHEA-COMP:9637"/>
        <dbReference type="Rhea" id="RHEA-COMP:9685"/>
        <dbReference type="ChEBI" id="CHEBI:15378"/>
        <dbReference type="ChEBI" id="CHEBI:16526"/>
        <dbReference type="ChEBI" id="CHEBI:64479"/>
        <dbReference type="ChEBI" id="CHEBI:78449"/>
        <dbReference type="ChEBI" id="CHEBI:78463"/>
        <dbReference type="ChEBI" id="CHEBI:78464"/>
    </reaction>
    <physiologicalReaction direction="left-to-right" evidence="46">
        <dbReference type="Rhea" id="RHEA:41853"/>
    </physiologicalReaction>
</comment>
<dbReference type="InterPro" id="IPR009081">
    <property type="entry name" value="PP-bd_ACP"/>
</dbReference>
<comment type="catalytic activity">
    <reaction evidence="12">
        <text>(3R)-hydroxytetradecanoyl-[ACP] = (2E)-tetradecenoyl-[ACP] + H2O</text>
        <dbReference type="Rhea" id="RHEA:41892"/>
        <dbReference type="Rhea" id="RHEA-COMP:9646"/>
        <dbReference type="Rhea" id="RHEA-COMP:9647"/>
        <dbReference type="ChEBI" id="CHEBI:15377"/>
        <dbReference type="ChEBI" id="CHEBI:78474"/>
        <dbReference type="ChEBI" id="CHEBI:78475"/>
    </reaction>
    <physiologicalReaction direction="left-to-right" evidence="12">
        <dbReference type="Rhea" id="RHEA:41893"/>
    </physiologicalReaction>
</comment>
<dbReference type="InterPro" id="IPR001031">
    <property type="entry name" value="Thioesterase"/>
</dbReference>
<evidence type="ECO:0000256" key="45">
    <source>
        <dbReference type="ARBA" id="ARBA00049521"/>
    </source>
</evidence>
<dbReference type="InterPro" id="IPR029058">
    <property type="entry name" value="AB_hydrolase_fold"/>
</dbReference>
<evidence type="ECO:0000256" key="44">
    <source>
        <dbReference type="ARBA" id="ARBA00049449"/>
    </source>
</evidence>
<evidence type="ECO:0000256" key="39">
    <source>
        <dbReference type="ARBA" id="ARBA00049109"/>
    </source>
</evidence>
<comment type="catalytic activity">
    <reaction evidence="20">
        <text>3-oxodecanoyl-[ACP] + NADPH + H(+) = (3R)-hydroxydecanoyl-[ACP] + NADP(+)</text>
        <dbReference type="Rhea" id="RHEA:41856"/>
        <dbReference type="Rhea" id="RHEA-COMP:9637"/>
        <dbReference type="Rhea" id="RHEA-COMP:9638"/>
        <dbReference type="ChEBI" id="CHEBI:15378"/>
        <dbReference type="ChEBI" id="CHEBI:57783"/>
        <dbReference type="ChEBI" id="CHEBI:58349"/>
        <dbReference type="ChEBI" id="CHEBI:78464"/>
        <dbReference type="ChEBI" id="CHEBI:78466"/>
    </reaction>
    <physiologicalReaction direction="left-to-right" evidence="20">
        <dbReference type="Rhea" id="RHEA:41857"/>
    </physiologicalReaction>
</comment>
<dbReference type="CDD" id="cd00833">
    <property type="entry name" value="PKS"/>
    <property type="match status" value="1"/>
</dbReference>
<comment type="catalytic activity">
    <reaction evidence="34">
        <text>a 2,3-saturated acyl-[ACP] + NADP(+) = a (2E)-enoyl-[ACP] + NADPH + H(+)</text>
        <dbReference type="Rhea" id="RHEA:22564"/>
        <dbReference type="Rhea" id="RHEA-COMP:9925"/>
        <dbReference type="Rhea" id="RHEA-COMP:9926"/>
        <dbReference type="ChEBI" id="CHEBI:15378"/>
        <dbReference type="ChEBI" id="CHEBI:57783"/>
        <dbReference type="ChEBI" id="CHEBI:58349"/>
        <dbReference type="ChEBI" id="CHEBI:78784"/>
        <dbReference type="ChEBI" id="CHEBI:78785"/>
        <dbReference type="EC" id="1.3.1.39"/>
    </reaction>
    <physiologicalReaction direction="right-to-left" evidence="34">
        <dbReference type="Rhea" id="RHEA:22566"/>
    </physiologicalReaction>
</comment>
<dbReference type="GO" id="GO:0004316">
    <property type="term" value="F:3-oxoacyl-[acyl-carrier-protein] reductase (NADPH) activity"/>
    <property type="evidence" value="ECO:0007669"/>
    <property type="project" value="UniProtKB-EC"/>
</dbReference>
<comment type="catalytic activity">
    <reaction evidence="39">
        <text>decanoyl-[ACP] + malonyl-[ACP] + H(+) = 3-oxododecanoyl-[ACP] + holo-[ACP] + CO2</text>
        <dbReference type="Rhea" id="RHEA:41868"/>
        <dbReference type="Rhea" id="RHEA-COMP:9623"/>
        <dbReference type="Rhea" id="RHEA-COMP:9640"/>
        <dbReference type="Rhea" id="RHEA-COMP:9641"/>
        <dbReference type="Rhea" id="RHEA-COMP:9685"/>
        <dbReference type="ChEBI" id="CHEBI:15378"/>
        <dbReference type="ChEBI" id="CHEBI:16526"/>
        <dbReference type="ChEBI" id="CHEBI:64479"/>
        <dbReference type="ChEBI" id="CHEBI:78449"/>
        <dbReference type="ChEBI" id="CHEBI:78468"/>
        <dbReference type="ChEBI" id="CHEBI:78469"/>
    </reaction>
    <physiologicalReaction direction="left-to-right" evidence="39">
        <dbReference type="Rhea" id="RHEA:41869"/>
    </physiologicalReaction>
</comment>
<dbReference type="InterPro" id="IPR014043">
    <property type="entry name" value="Acyl_transferase_dom"/>
</dbReference>
<evidence type="ECO:0000256" key="13">
    <source>
        <dbReference type="ARBA" id="ARBA00023399"/>
    </source>
</evidence>
<comment type="catalytic activity">
    <reaction evidence="33">
        <text>3-oxohexanoyl-[ACP] + NADPH + H(+) = (3R)-hydroxyhexanoyl-[ACP] + NADP(+)</text>
        <dbReference type="Rhea" id="RHEA:41824"/>
        <dbReference type="Rhea" id="RHEA-COMP:9629"/>
        <dbReference type="Rhea" id="RHEA-COMP:9630"/>
        <dbReference type="ChEBI" id="CHEBI:15378"/>
        <dbReference type="ChEBI" id="CHEBI:57783"/>
        <dbReference type="ChEBI" id="CHEBI:58349"/>
        <dbReference type="ChEBI" id="CHEBI:78456"/>
        <dbReference type="ChEBI" id="CHEBI:78457"/>
    </reaction>
    <physiologicalReaction direction="left-to-right" evidence="33">
        <dbReference type="Rhea" id="RHEA:41825"/>
    </physiologicalReaction>
</comment>
<evidence type="ECO:0000256" key="8">
    <source>
        <dbReference type="ARBA" id="ARBA00023351"/>
    </source>
</evidence>
<proteinExistence type="predicted"/>
<feature type="active site" description="Proton donor; for dehydratase activity" evidence="47">
    <location>
        <position position="1042"/>
    </location>
</feature>
<gene>
    <name evidence="51" type="ORF">Cfor_00867</name>
</gene>
<evidence type="ECO:0000256" key="6">
    <source>
        <dbReference type="ARBA" id="ARBA00022898"/>
    </source>
</evidence>
<dbReference type="Pfam" id="PF08659">
    <property type="entry name" value="KR"/>
    <property type="match status" value="1"/>
</dbReference>
<evidence type="ECO:0000256" key="28">
    <source>
        <dbReference type="ARBA" id="ARBA00048051"/>
    </source>
</evidence>
<comment type="catalytic activity">
    <reaction evidence="41">
        <text>3-oxododecanoyl-[ACP] + NADPH + H(+) = (3R)-hydroxydodecanoyl-[ACP] + NADP(+)</text>
        <dbReference type="Rhea" id="RHEA:41872"/>
        <dbReference type="Rhea" id="RHEA-COMP:9641"/>
        <dbReference type="Rhea" id="RHEA-COMP:9642"/>
        <dbReference type="ChEBI" id="CHEBI:15378"/>
        <dbReference type="ChEBI" id="CHEBI:57783"/>
        <dbReference type="ChEBI" id="CHEBI:58349"/>
        <dbReference type="ChEBI" id="CHEBI:78469"/>
        <dbReference type="ChEBI" id="CHEBI:78470"/>
    </reaction>
    <physiologicalReaction direction="left-to-right" evidence="41">
        <dbReference type="Rhea" id="RHEA:41873"/>
    </physiologicalReaction>
</comment>
<feature type="domain" description="Carrier" evidence="48">
    <location>
        <begin position="1455"/>
        <end position="1532"/>
    </location>
</feature>
<dbReference type="GO" id="GO:0006633">
    <property type="term" value="P:fatty acid biosynthetic process"/>
    <property type="evidence" value="ECO:0007669"/>
    <property type="project" value="UniProtKB-UniPathway"/>
</dbReference>
<evidence type="ECO:0000256" key="46">
    <source>
        <dbReference type="ARBA" id="ARBA00049533"/>
    </source>
</evidence>
<dbReference type="SUPFAM" id="SSF55048">
    <property type="entry name" value="Probable ACP-binding domain of malonyl-CoA ACP transacylase"/>
    <property type="match status" value="1"/>
</dbReference>
<comment type="catalytic activity">
    <reaction evidence="27">
        <text>acetyl-[ACP] + malonyl-[ACP] + H(+) = 3-oxobutanoyl-[ACP] + holo-[ACP] + CO2</text>
        <dbReference type="Rhea" id="RHEA:41800"/>
        <dbReference type="Rhea" id="RHEA-COMP:9621"/>
        <dbReference type="Rhea" id="RHEA-COMP:9623"/>
        <dbReference type="Rhea" id="RHEA-COMP:9625"/>
        <dbReference type="Rhea" id="RHEA-COMP:9685"/>
        <dbReference type="ChEBI" id="CHEBI:15378"/>
        <dbReference type="ChEBI" id="CHEBI:16526"/>
        <dbReference type="ChEBI" id="CHEBI:64479"/>
        <dbReference type="ChEBI" id="CHEBI:78446"/>
        <dbReference type="ChEBI" id="CHEBI:78449"/>
        <dbReference type="ChEBI" id="CHEBI:78450"/>
    </reaction>
    <physiologicalReaction direction="left-to-right" evidence="27">
        <dbReference type="Rhea" id="RHEA:41801"/>
    </physiologicalReaction>
</comment>
<dbReference type="EMBL" id="BLKM01000179">
    <property type="protein sequence ID" value="GFG29877.1"/>
    <property type="molecule type" value="Genomic_DNA"/>
</dbReference>
<comment type="catalytic activity">
    <reaction evidence="23">
        <text>dodecanoyl-[ACP] + malonyl-[ACP] + H(+) = 3-oxotetradecanoyl-[ACP] + holo-[ACP] + CO2</text>
        <dbReference type="Rhea" id="RHEA:41884"/>
        <dbReference type="Rhea" id="RHEA-COMP:9623"/>
        <dbReference type="Rhea" id="RHEA-COMP:9644"/>
        <dbReference type="Rhea" id="RHEA-COMP:9645"/>
        <dbReference type="Rhea" id="RHEA-COMP:9685"/>
        <dbReference type="ChEBI" id="CHEBI:15378"/>
        <dbReference type="ChEBI" id="CHEBI:16526"/>
        <dbReference type="ChEBI" id="CHEBI:64479"/>
        <dbReference type="ChEBI" id="CHEBI:65264"/>
        <dbReference type="ChEBI" id="CHEBI:78449"/>
        <dbReference type="ChEBI" id="CHEBI:78473"/>
    </reaction>
    <physiologicalReaction direction="left-to-right" evidence="23">
        <dbReference type="Rhea" id="RHEA:41885"/>
    </physiologicalReaction>
</comment>
<dbReference type="Gene3D" id="3.40.47.10">
    <property type="match status" value="1"/>
</dbReference>
<feature type="region of interest" description="C-terminal hotdog fold" evidence="47">
    <location>
        <begin position="992"/>
        <end position="1120"/>
    </location>
</feature>
<keyword evidence="2" id="KW-0596">Phosphopantetheine</keyword>
<dbReference type="InterPro" id="IPR001227">
    <property type="entry name" value="Ac_transferase_dom_sf"/>
</dbReference>
<evidence type="ECO:0000256" key="34">
    <source>
        <dbReference type="ARBA" id="ARBA00048650"/>
    </source>
</evidence>
<evidence type="ECO:0000259" key="48">
    <source>
        <dbReference type="PROSITE" id="PS50075"/>
    </source>
</evidence>
<evidence type="ECO:0000256" key="5">
    <source>
        <dbReference type="ARBA" id="ARBA00022799"/>
    </source>
</evidence>
<comment type="catalytic activity">
    <reaction evidence="45">
        <text>(2E)-decenoyl-[ACP] + NADPH + H(+) = decanoyl-[ACP] + NADP(+)</text>
        <dbReference type="Rhea" id="RHEA:41864"/>
        <dbReference type="Rhea" id="RHEA-COMP:9639"/>
        <dbReference type="Rhea" id="RHEA-COMP:9640"/>
        <dbReference type="ChEBI" id="CHEBI:15378"/>
        <dbReference type="ChEBI" id="CHEBI:57783"/>
        <dbReference type="ChEBI" id="CHEBI:58349"/>
        <dbReference type="ChEBI" id="CHEBI:78467"/>
        <dbReference type="ChEBI" id="CHEBI:78468"/>
    </reaction>
    <physiologicalReaction direction="left-to-right" evidence="45">
        <dbReference type="Rhea" id="RHEA:41865"/>
    </physiologicalReaction>
</comment>
<dbReference type="PANTHER" id="PTHR43775:SF23">
    <property type="entry name" value="FATTY ACID SYNTHASE 3"/>
    <property type="match status" value="1"/>
</dbReference>
<dbReference type="CDD" id="cd08954">
    <property type="entry name" value="KR_1_FAS_SDR_x"/>
    <property type="match status" value="1"/>
</dbReference>
<comment type="catalytic activity">
    <reaction evidence="15">
        <text>(3R)-hydroxybutanoyl-[ACP] = (2E)-butenoyl-[ACP] + H2O</text>
        <dbReference type="Rhea" id="RHEA:41808"/>
        <dbReference type="Rhea" id="RHEA-COMP:9626"/>
        <dbReference type="Rhea" id="RHEA-COMP:9627"/>
        <dbReference type="ChEBI" id="CHEBI:15377"/>
        <dbReference type="ChEBI" id="CHEBI:78451"/>
        <dbReference type="ChEBI" id="CHEBI:78453"/>
    </reaction>
    <physiologicalReaction direction="left-to-right" evidence="15">
        <dbReference type="Rhea" id="RHEA:41809"/>
    </physiologicalReaction>
</comment>
<dbReference type="GO" id="GO:0016297">
    <property type="term" value="F:fatty acyl-[ACP] hydrolase activity"/>
    <property type="evidence" value="ECO:0007669"/>
    <property type="project" value="UniProtKB-EC"/>
</dbReference>
<evidence type="ECO:0000256" key="33">
    <source>
        <dbReference type="ARBA" id="ARBA00048571"/>
    </source>
</evidence>
<dbReference type="GO" id="GO:0004313">
    <property type="term" value="F:[acyl-carrier-protein] S-acetyltransferase activity"/>
    <property type="evidence" value="ECO:0007669"/>
    <property type="project" value="UniProtKB-EC"/>
</dbReference>
<keyword evidence="4" id="KW-0808">Transferase</keyword>
<comment type="catalytic activity">
    <reaction evidence="21">
        <text>tetradecanoyl-[ACP] + malonyl-[ACP] + H(+) = 3-oxohexadecanoyl-[ACP] + holo-[ACP] + CO2</text>
        <dbReference type="Rhea" id="RHEA:41900"/>
        <dbReference type="Rhea" id="RHEA-COMP:9623"/>
        <dbReference type="Rhea" id="RHEA-COMP:9648"/>
        <dbReference type="Rhea" id="RHEA-COMP:9649"/>
        <dbReference type="Rhea" id="RHEA-COMP:9685"/>
        <dbReference type="ChEBI" id="CHEBI:15378"/>
        <dbReference type="ChEBI" id="CHEBI:16526"/>
        <dbReference type="ChEBI" id="CHEBI:64479"/>
        <dbReference type="ChEBI" id="CHEBI:78449"/>
        <dbReference type="ChEBI" id="CHEBI:78477"/>
        <dbReference type="ChEBI" id="CHEBI:78478"/>
    </reaction>
    <physiologicalReaction direction="left-to-right" evidence="21">
        <dbReference type="Rhea" id="RHEA:41901"/>
    </physiologicalReaction>
</comment>
<dbReference type="InterPro" id="IPR049900">
    <property type="entry name" value="PKS_mFAS_DH"/>
</dbReference>
<comment type="catalytic activity">
    <reaction evidence="22">
        <text>(2E)-butenoyl-[ACP] + NADPH + H(+) = butanoyl-[ACP] + NADP(+)</text>
        <dbReference type="Rhea" id="RHEA:41812"/>
        <dbReference type="Rhea" id="RHEA-COMP:9627"/>
        <dbReference type="Rhea" id="RHEA-COMP:9628"/>
        <dbReference type="ChEBI" id="CHEBI:15378"/>
        <dbReference type="ChEBI" id="CHEBI:57783"/>
        <dbReference type="ChEBI" id="CHEBI:58349"/>
        <dbReference type="ChEBI" id="CHEBI:78453"/>
        <dbReference type="ChEBI" id="CHEBI:78454"/>
    </reaction>
    <physiologicalReaction direction="left-to-right" evidence="22">
        <dbReference type="Rhea" id="RHEA:41813"/>
    </physiologicalReaction>
</comment>
<comment type="catalytic activity">
    <reaction evidence="8">
        <text>(3R)-hydroxydodecanoyl-[ACP] = (2E)-dodecenoyl-[ACP] + H2O</text>
        <dbReference type="Rhea" id="RHEA:41876"/>
        <dbReference type="Rhea" id="RHEA-COMP:9642"/>
        <dbReference type="Rhea" id="RHEA-COMP:9643"/>
        <dbReference type="ChEBI" id="CHEBI:15377"/>
        <dbReference type="ChEBI" id="CHEBI:78470"/>
        <dbReference type="ChEBI" id="CHEBI:78472"/>
    </reaction>
    <physiologicalReaction direction="left-to-right" evidence="8">
        <dbReference type="Rhea" id="RHEA:41877"/>
    </physiologicalReaction>
</comment>
<organism evidence="51 52">
    <name type="scientific">Coptotermes formosanus</name>
    <name type="common">Formosan subterranean termite</name>
    <dbReference type="NCBI Taxonomy" id="36987"/>
    <lineage>
        <taxon>Eukaryota</taxon>
        <taxon>Metazoa</taxon>
        <taxon>Ecdysozoa</taxon>
        <taxon>Arthropoda</taxon>
        <taxon>Hexapoda</taxon>
        <taxon>Insecta</taxon>
        <taxon>Pterygota</taxon>
        <taxon>Neoptera</taxon>
        <taxon>Polyneoptera</taxon>
        <taxon>Dictyoptera</taxon>
        <taxon>Blattodea</taxon>
        <taxon>Blattoidea</taxon>
        <taxon>Termitoidae</taxon>
        <taxon>Rhinotermitidae</taxon>
        <taxon>Coptotermes</taxon>
    </lineage>
</organism>
<evidence type="ECO:0000256" key="36">
    <source>
        <dbReference type="ARBA" id="ARBA00048704"/>
    </source>
</evidence>
<dbReference type="UniPathway" id="UPA00094"/>
<evidence type="ECO:0000256" key="20">
    <source>
        <dbReference type="ARBA" id="ARBA00047440"/>
    </source>
</evidence>
<sequence>MPVSTDTQPPTGDDVVIAGIAGCFPESENVYQFRDNLFNKVDMVTNDDRRWKLDHPDIPAQTGKLHNIDKFDASFFSVHYKQAHAMDPQSRMLLEKTYEAIVDAGVNPSLLKGQNTGVFIGASVSDSEQALCYDKIQNNGLGLLGCSRALFSNRLSYWLGVHGPSYLVDTACSSSLSALEDAYRAMQAGLCDSAIVGGSNLCLHPYMSLSFCRLGVLSCEGICRSFDRDANGYARSEAVCVMFLQKVRDAKRVYAKVVHAKTNCDGFKEEGITFPSRLMQAKLMEQFYKECCINPTSVDFVEAHATGTKVGDPEELAALDEVFCKGRQTPLLIGSVKSNMGHSETAAGLCSITKVIIAMEHGLIPPNLHFSNPRQDVEGMLAGRFKVVTEKQPWNGRLASVNAFGFGGTNAHVLLQRNEKEKVNGGTPVDPIPRLVVVSGRTEEAVDVILKDFESRPVDVEYVCLMHDVQSLDIVGHTYRGYTLLTQDGRRVRSLKFYPGSKRPVWFVFTGMGSQWPGMGKSLLKLPIFAAAIEKCHRVLEPHGVDVTNVITSEDPKMFDSILNCFVGIAACQIGLVDILRAVGIEPDGIVGHSVGELGCAYADGCFTAEQMVLAAYYRGRASLETELIKGLMAAVGLGAEQVRKLCPPDIEVACHDGPNFCTLSGPAESVTKFVKKLQEQGVFAKEVNCGNIAYHSKYISSAGPLLLKYLKQVIPHPKPRSFRWVCPSVPPSKWNSPAVKYSSAEYHTNNLLNTVYFDEASQQIPHNAIAIEIAPRGILQAILKRSLKEGITNIALTQRGHLDGAEFLLTALGNLFELGLQPQLAHLYPPVQYPVSRGTPMIAPLVRWEHSEERYVMKYMAERKSKSGERTVLISMQDTENKYLRGHVIDGRNLFPAMAYLELVWETAAIMNSQVYTEMSVVFEGVRFHRATNIPKEDKYSKFVIIVQKGSGNFEVVEGGAAVVTGTVRLPENASQERVLVDFCEPQTSGDLVELSSQDIYKELRLRGYNCQGEFCGLVSLDNSGLTGKICWSRNWVTFMDSMLQAWLFVDDTRSLFVPTEIEKLTVDIRHHILCLQSLDMNGEQEEKLQASVRCLALGGRFLEIGKFDLDNNNPLGMKMFLKETSFHAVVLGKVFNSSPNIKKMLYDLMKEGITSGVVRPLNRTVFPTTEVEQAFRYMAAGKHIGKVLVQIRPEEETKVVVPAPWLMQVHPRYFCNPNYTYIIAGGLGGFGLELADWLVLRGARKLVLSSRTGVRTGYQSFRVRVWRSYGATIVISLADITTKSGVRDLLSGANSLGQVDAIFNLAVALRDRLLENQTEADFVTSAGPKSLATHHLDVLSRQMCPHLRHFVVFSSVVCGRGNAGQTNYGMNNSVMERICEARVRDGLPGLAVQWGAVGDVGLLAEKEEEQPDIQIGGTLPQKVSSCLEVLDGFMKQPYPVVASMVVAEEHVGSGGSDNLTARIANIMGIRDLKTISQNSTLAELGMDSMTALEVKETLEIEFEIYLTPQEIRNLTFTSTDELSAANRRTEVDEQQLEDQRTGNEVPLERSRLLLRLYGDEASVIQPVVRLPSASGSGTDVEDDLKAGPVLFMLPGLEGLASVLQPLARNLKYQTVCLQLSDSYIGETVEDIAQALLPHIHSWLAPCAPFRLLGYSFGGLVALELALKLEAEGRDGNVYLVDSAPDFVKETLAQRLGRSEDKSVTSVLCTMLKCTGPDEATSASISKVYYKRNVKSYEYWNALIEEIVPVNSWEEKIDHFVNTSPVLRKSADYYKALGASMLARLKAISSYKWNHKNNVKARTILVRPAAVPIEVDEDYGLSKVGMFYKSKCCEKKVEVHFVTGNHLTILDNEDTATIINRELTNTEAVNFRHNCTEERLL</sequence>
<dbReference type="Gene3D" id="3.30.70.3290">
    <property type="match status" value="1"/>
</dbReference>
<dbReference type="GO" id="GO:0019171">
    <property type="term" value="F:(3R)-hydroxyacyl-[acyl-carrier-protein] dehydratase activity"/>
    <property type="evidence" value="ECO:0007669"/>
    <property type="project" value="UniProtKB-EC"/>
</dbReference>
<dbReference type="SUPFAM" id="SSF47336">
    <property type="entry name" value="ACP-like"/>
    <property type="match status" value="1"/>
</dbReference>
<protein>
    <submittedName>
        <fullName evidence="51">Uncharacterized protein</fullName>
    </submittedName>
</protein>
<comment type="catalytic activity">
    <reaction evidence="29">
        <text>(2E)-dodecenoyl-[ACP] + NADPH + H(+) = dodecanoyl-[ACP] + NADP(+)</text>
        <dbReference type="Rhea" id="RHEA:41880"/>
        <dbReference type="Rhea" id="RHEA-COMP:9643"/>
        <dbReference type="Rhea" id="RHEA-COMP:9644"/>
        <dbReference type="ChEBI" id="CHEBI:15378"/>
        <dbReference type="ChEBI" id="CHEBI:57783"/>
        <dbReference type="ChEBI" id="CHEBI:58349"/>
        <dbReference type="ChEBI" id="CHEBI:65264"/>
        <dbReference type="ChEBI" id="CHEBI:78472"/>
    </reaction>
    <physiologicalReaction direction="left-to-right" evidence="29">
        <dbReference type="Rhea" id="RHEA:41881"/>
    </physiologicalReaction>
</comment>
<evidence type="ECO:0000256" key="1">
    <source>
        <dbReference type="ARBA" id="ARBA00005189"/>
    </source>
</evidence>
<dbReference type="Pfam" id="PF00109">
    <property type="entry name" value="ketoacyl-synt"/>
    <property type="match status" value="1"/>
</dbReference>
<comment type="catalytic activity">
    <reaction evidence="40">
        <text>(2E)-tetradecenoyl-[ACP] + NADPH + H(+) = tetradecanoyl-[ACP] + NADP(+)</text>
        <dbReference type="Rhea" id="RHEA:41896"/>
        <dbReference type="Rhea" id="RHEA-COMP:9647"/>
        <dbReference type="Rhea" id="RHEA-COMP:9648"/>
        <dbReference type="ChEBI" id="CHEBI:15378"/>
        <dbReference type="ChEBI" id="CHEBI:57783"/>
        <dbReference type="ChEBI" id="CHEBI:58349"/>
        <dbReference type="ChEBI" id="CHEBI:78475"/>
        <dbReference type="ChEBI" id="CHEBI:78477"/>
    </reaction>
    <physiologicalReaction direction="left-to-right" evidence="40">
        <dbReference type="Rhea" id="RHEA:41897"/>
    </physiologicalReaction>
</comment>
<dbReference type="SMART" id="SM00825">
    <property type="entry name" value="PKS_KS"/>
    <property type="match status" value="1"/>
</dbReference>
<dbReference type="GO" id="GO:0004315">
    <property type="term" value="F:3-oxoacyl-[acyl-carrier-protein] synthase activity"/>
    <property type="evidence" value="ECO:0007669"/>
    <property type="project" value="UniProtKB-EC"/>
</dbReference>
<comment type="caution">
    <text evidence="51">The sequence shown here is derived from an EMBL/GenBank/DDBJ whole genome shotgun (WGS) entry which is preliminary data.</text>
</comment>
<dbReference type="GO" id="GO:0004312">
    <property type="term" value="F:fatty acid synthase activity"/>
    <property type="evidence" value="ECO:0007669"/>
    <property type="project" value="TreeGrafter"/>
</dbReference>
<comment type="catalytic activity">
    <reaction evidence="37">
        <text>3-oxotetradecanoyl-[ACP] + NADPH + H(+) = (3R)-hydroxytetradecanoyl-[ACP] + NADP(+)</text>
        <dbReference type="Rhea" id="RHEA:41888"/>
        <dbReference type="Rhea" id="RHEA-COMP:9645"/>
        <dbReference type="Rhea" id="RHEA-COMP:9646"/>
        <dbReference type="ChEBI" id="CHEBI:15378"/>
        <dbReference type="ChEBI" id="CHEBI:57783"/>
        <dbReference type="ChEBI" id="CHEBI:58349"/>
        <dbReference type="ChEBI" id="CHEBI:78473"/>
        <dbReference type="ChEBI" id="CHEBI:78474"/>
    </reaction>
    <physiologicalReaction direction="left-to-right" evidence="37">
        <dbReference type="Rhea" id="RHEA:41889"/>
    </physiologicalReaction>
</comment>
<comment type="catalytic activity">
    <reaction evidence="28">
        <text>hexadecanoyl-[ACP] + malonyl-[ACP] + H(+) = 3-oxooctadecanoyl-[ACP] + holo-[ACP] + CO2</text>
        <dbReference type="Rhea" id="RHEA:41916"/>
        <dbReference type="Rhea" id="RHEA-COMP:9623"/>
        <dbReference type="Rhea" id="RHEA-COMP:9652"/>
        <dbReference type="Rhea" id="RHEA-COMP:9653"/>
        <dbReference type="Rhea" id="RHEA-COMP:9685"/>
        <dbReference type="ChEBI" id="CHEBI:15378"/>
        <dbReference type="ChEBI" id="CHEBI:16526"/>
        <dbReference type="ChEBI" id="CHEBI:64479"/>
        <dbReference type="ChEBI" id="CHEBI:78449"/>
        <dbReference type="ChEBI" id="CHEBI:78483"/>
        <dbReference type="ChEBI" id="CHEBI:78487"/>
    </reaction>
    <physiologicalReaction direction="left-to-right" evidence="28">
        <dbReference type="Rhea" id="RHEA:41917"/>
    </physiologicalReaction>
</comment>
<dbReference type="FunCoup" id="A0A6L2PII7">
    <property type="interactions" value="47"/>
</dbReference>
<comment type="catalytic activity">
    <reaction evidence="43">
        <text>3-oxooctanoyl-[ACP] + NADPH + H(+) = (3R)-hydroxyoctanoyl-[ACP] + NADP(+)</text>
        <dbReference type="Rhea" id="RHEA:41840"/>
        <dbReference type="Rhea" id="RHEA-COMP:9633"/>
        <dbReference type="Rhea" id="RHEA-COMP:9634"/>
        <dbReference type="ChEBI" id="CHEBI:15378"/>
        <dbReference type="ChEBI" id="CHEBI:57783"/>
        <dbReference type="ChEBI" id="CHEBI:58349"/>
        <dbReference type="ChEBI" id="CHEBI:78460"/>
        <dbReference type="ChEBI" id="CHEBI:78461"/>
    </reaction>
    <physiologicalReaction direction="left-to-right" evidence="43">
        <dbReference type="Rhea" id="RHEA:41841"/>
    </physiologicalReaction>
</comment>
<comment type="catalytic activity">
    <reaction evidence="44">
        <text>butanoyl-[ACP] + malonyl-[ACP] + H(+) = 3-oxohexanoyl-[ACP] + holo-[ACP] + CO2</text>
        <dbReference type="Rhea" id="RHEA:41820"/>
        <dbReference type="Rhea" id="RHEA-COMP:9623"/>
        <dbReference type="Rhea" id="RHEA-COMP:9628"/>
        <dbReference type="Rhea" id="RHEA-COMP:9629"/>
        <dbReference type="Rhea" id="RHEA-COMP:9685"/>
        <dbReference type="ChEBI" id="CHEBI:15378"/>
        <dbReference type="ChEBI" id="CHEBI:16526"/>
        <dbReference type="ChEBI" id="CHEBI:64479"/>
        <dbReference type="ChEBI" id="CHEBI:78449"/>
        <dbReference type="ChEBI" id="CHEBI:78454"/>
        <dbReference type="ChEBI" id="CHEBI:78456"/>
    </reaction>
    <physiologicalReaction direction="left-to-right" evidence="44">
        <dbReference type="Rhea" id="RHEA:41821"/>
    </physiologicalReaction>
</comment>
<keyword evidence="6" id="KW-0663">Pyridoxal phosphate</keyword>
<dbReference type="InterPro" id="IPR057326">
    <property type="entry name" value="KR_dom"/>
</dbReference>
<dbReference type="Pfam" id="PF00975">
    <property type="entry name" value="Thioesterase"/>
    <property type="match status" value="1"/>
</dbReference>
<evidence type="ECO:0000256" key="4">
    <source>
        <dbReference type="ARBA" id="ARBA00022679"/>
    </source>
</evidence>
<feature type="region of interest" description="N-terminal hotdog fold" evidence="47">
    <location>
        <begin position="858"/>
        <end position="976"/>
    </location>
</feature>
<keyword evidence="52" id="KW-1185">Reference proteome</keyword>
<dbReference type="Proteomes" id="UP000502823">
    <property type="component" value="Unassembled WGS sequence"/>
</dbReference>
<dbReference type="InterPro" id="IPR020841">
    <property type="entry name" value="PKS_Beta-ketoAc_synthase_dom"/>
</dbReference>
<comment type="catalytic activity">
    <reaction evidence="25">
        <text>(2E)-hexenoyl-[ACP] + NADPH + H(+) = hexanoyl-[ACP] + NADP(+)</text>
        <dbReference type="Rhea" id="RHEA:41832"/>
        <dbReference type="Rhea" id="RHEA-COMP:9631"/>
        <dbReference type="Rhea" id="RHEA-COMP:9632"/>
        <dbReference type="ChEBI" id="CHEBI:15378"/>
        <dbReference type="ChEBI" id="CHEBI:57783"/>
        <dbReference type="ChEBI" id="CHEBI:58349"/>
        <dbReference type="ChEBI" id="CHEBI:78458"/>
        <dbReference type="ChEBI" id="CHEBI:78459"/>
    </reaction>
    <physiologicalReaction direction="left-to-right" evidence="25">
        <dbReference type="Rhea" id="RHEA:41833"/>
    </physiologicalReaction>
</comment>
<evidence type="ECO:0000256" key="25">
    <source>
        <dbReference type="ARBA" id="ARBA00047897"/>
    </source>
</evidence>